<keyword evidence="3" id="KW-1185">Reference proteome</keyword>
<dbReference type="CDD" id="cd00093">
    <property type="entry name" value="HTH_XRE"/>
    <property type="match status" value="1"/>
</dbReference>
<organism evidence="2 3">
    <name type="scientific">Actinomadura yumaensis</name>
    <dbReference type="NCBI Taxonomy" id="111807"/>
    <lineage>
        <taxon>Bacteria</taxon>
        <taxon>Bacillati</taxon>
        <taxon>Actinomycetota</taxon>
        <taxon>Actinomycetes</taxon>
        <taxon>Streptosporangiales</taxon>
        <taxon>Thermomonosporaceae</taxon>
        <taxon>Actinomadura</taxon>
    </lineage>
</organism>
<dbReference type="RefSeq" id="WP_378063599.1">
    <property type="nucleotide sequence ID" value="NZ_JBHSXS010000018.1"/>
</dbReference>
<evidence type="ECO:0000259" key="1">
    <source>
        <dbReference type="Pfam" id="PF19054"/>
    </source>
</evidence>
<dbReference type="Proteomes" id="UP001596380">
    <property type="component" value="Unassembled WGS sequence"/>
</dbReference>
<proteinExistence type="predicted"/>
<dbReference type="Gene3D" id="1.10.260.40">
    <property type="entry name" value="lambda repressor-like DNA-binding domains"/>
    <property type="match status" value="1"/>
</dbReference>
<dbReference type="InterPro" id="IPR001387">
    <property type="entry name" value="Cro/C1-type_HTH"/>
</dbReference>
<accession>A0ABW2CNP0</accession>
<evidence type="ECO:0000313" key="3">
    <source>
        <dbReference type="Proteomes" id="UP001596380"/>
    </source>
</evidence>
<dbReference type="Pfam" id="PF19054">
    <property type="entry name" value="DUF5753"/>
    <property type="match status" value="1"/>
</dbReference>
<protein>
    <submittedName>
        <fullName evidence="2">Scr1 family TA system antitoxin-like transcriptional regulator</fullName>
    </submittedName>
</protein>
<feature type="domain" description="DUF5753" evidence="1">
    <location>
        <begin position="92"/>
        <end position="263"/>
    </location>
</feature>
<dbReference type="SUPFAM" id="SSF47413">
    <property type="entry name" value="lambda repressor-like DNA-binding domains"/>
    <property type="match status" value="1"/>
</dbReference>
<dbReference type="EMBL" id="JBHSXS010000018">
    <property type="protein sequence ID" value="MFC6883229.1"/>
    <property type="molecule type" value="Genomic_DNA"/>
</dbReference>
<evidence type="ECO:0000313" key="2">
    <source>
        <dbReference type="EMBL" id="MFC6883229.1"/>
    </source>
</evidence>
<reference evidence="3" key="1">
    <citation type="journal article" date="2019" name="Int. J. Syst. Evol. Microbiol.">
        <title>The Global Catalogue of Microorganisms (GCM) 10K type strain sequencing project: providing services to taxonomists for standard genome sequencing and annotation.</title>
        <authorList>
            <consortium name="The Broad Institute Genomics Platform"/>
            <consortium name="The Broad Institute Genome Sequencing Center for Infectious Disease"/>
            <person name="Wu L."/>
            <person name="Ma J."/>
        </authorList>
    </citation>
    <scope>NUCLEOTIDE SEQUENCE [LARGE SCALE GENOMIC DNA]</scope>
    <source>
        <strain evidence="3">JCM 3369</strain>
    </source>
</reference>
<gene>
    <name evidence="2" type="ORF">ACFQKB_25970</name>
</gene>
<comment type="caution">
    <text evidence="2">The sequence shown here is derived from an EMBL/GenBank/DDBJ whole genome shotgun (WGS) entry which is preliminary data.</text>
</comment>
<sequence>MSRVGNLDPDNDYGHWIASNLRFLRLTWGMTTAQVGEIIGVTASQVSNLEAARSQLQIEQAESLDLRWKTDGHLTRMVRQRDRPHDPDWWNQYVVYERQAERIESYNALVVPGLLQTEPYMRALFEVSVVVTDIDAAVRDRLARQESLRKKDPLELRFLIKESALLDPIGGKEVMREQLAYLLEVSRWPNVVLRVVSRDIGAHVGVDGSFQLLHGGKRVAAYIEAVGGGRLVVTPSKVAGYRRRYDTLMGEAQPRRVSEGLIRDAMEG</sequence>
<name>A0ABW2CNP0_9ACTN</name>
<dbReference type="InterPro" id="IPR043917">
    <property type="entry name" value="DUF5753"/>
</dbReference>
<dbReference type="InterPro" id="IPR010982">
    <property type="entry name" value="Lambda_DNA-bd_dom_sf"/>
</dbReference>